<dbReference type="Proteomes" id="UP000008064">
    <property type="component" value="Unassembled WGS sequence"/>
</dbReference>
<accession>F8NT06</accession>
<gene>
    <name evidence="2" type="ORF">SERLADRAFT_465725</name>
</gene>
<name>F8NT06_SERL9</name>
<feature type="transmembrane region" description="Helical" evidence="1">
    <location>
        <begin position="57"/>
        <end position="80"/>
    </location>
</feature>
<evidence type="ECO:0000256" key="1">
    <source>
        <dbReference type="SAM" id="Phobius"/>
    </source>
</evidence>
<keyword evidence="1" id="KW-0472">Membrane</keyword>
<keyword evidence="1" id="KW-1133">Transmembrane helix</keyword>
<keyword evidence="1" id="KW-0812">Transmembrane</keyword>
<reference evidence="2" key="1">
    <citation type="submission" date="2011-04" db="EMBL/GenBank/DDBJ databases">
        <title>Evolution of plant cell wall degrading machinery underlies the functional diversity of forest fungi.</title>
        <authorList>
            <consortium name="US DOE Joint Genome Institute (JGI-PGF)"/>
            <person name="Eastwood D.C."/>
            <person name="Floudas D."/>
            <person name="Binder M."/>
            <person name="Majcherczyk A."/>
            <person name="Schneider P."/>
            <person name="Aerts A."/>
            <person name="Asiegbu F.O."/>
            <person name="Baker S.E."/>
            <person name="Barry K."/>
            <person name="Bendiksby M."/>
            <person name="Blumentritt M."/>
            <person name="Coutinho P.M."/>
            <person name="Cullen D."/>
            <person name="Cullen D."/>
            <person name="Gathman A."/>
            <person name="Goodell B."/>
            <person name="Henrissat B."/>
            <person name="Ihrmark K."/>
            <person name="Kauserud H."/>
            <person name="Kohler A."/>
            <person name="LaButti K."/>
            <person name="Lapidus A."/>
            <person name="Lavin J.L."/>
            <person name="Lee Y.-H."/>
            <person name="Lindquist E."/>
            <person name="Lilly W."/>
            <person name="Lucas S."/>
            <person name="Morin E."/>
            <person name="Murat C."/>
            <person name="Oguiza J.A."/>
            <person name="Park J."/>
            <person name="Pisabarro A.G."/>
            <person name="Riley R."/>
            <person name="Rosling A."/>
            <person name="Salamov A."/>
            <person name="Schmidt O."/>
            <person name="Schmutz J."/>
            <person name="Skrede I."/>
            <person name="Stenlid J."/>
            <person name="Wiebenga A."/>
            <person name="Xie X."/>
            <person name="Kues U."/>
            <person name="Hibbett D.S."/>
            <person name="Hoffmeister D."/>
            <person name="Hogberg N."/>
            <person name="Martin F."/>
            <person name="Grigoriev I.V."/>
            <person name="Watkinson S.C."/>
        </authorList>
    </citation>
    <scope>NUCLEOTIDE SEQUENCE</scope>
    <source>
        <strain evidence="2">S7.9</strain>
    </source>
</reference>
<evidence type="ECO:0000313" key="2">
    <source>
        <dbReference type="EMBL" id="EGO25479.1"/>
    </source>
</evidence>
<proteinExistence type="predicted"/>
<dbReference type="AlphaFoldDB" id="F8NT06"/>
<dbReference type="RefSeq" id="XP_007317601.1">
    <property type="nucleotide sequence ID" value="XM_007317539.1"/>
</dbReference>
<protein>
    <submittedName>
        <fullName evidence="2">Uncharacterized protein</fullName>
    </submittedName>
</protein>
<dbReference type="KEGG" id="sla:SERLADRAFT_465725"/>
<organism>
    <name type="scientific">Serpula lacrymans var. lacrymans (strain S7.9)</name>
    <name type="common">Dry rot fungus</name>
    <dbReference type="NCBI Taxonomy" id="578457"/>
    <lineage>
        <taxon>Eukaryota</taxon>
        <taxon>Fungi</taxon>
        <taxon>Dikarya</taxon>
        <taxon>Basidiomycota</taxon>
        <taxon>Agaricomycotina</taxon>
        <taxon>Agaricomycetes</taxon>
        <taxon>Agaricomycetidae</taxon>
        <taxon>Boletales</taxon>
        <taxon>Coniophorineae</taxon>
        <taxon>Serpulaceae</taxon>
        <taxon>Serpula</taxon>
    </lineage>
</organism>
<dbReference type="GeneID" id="18818943"/>
<feature type="transmembrane region" description="Helical" evidence="1">
    <location>
        <begin position="24"/>
        <end position="45"/>
    </location>
</feature>
<dbReference type="EMBL" id="GL945433">
    <property type="protein sequence ID" value="EGO25479.1"/>
    <property type="molecule type" value="Genomic_DNA"/>
</dbReference>
<dbReference type="HOGENOM" id="CLU_2499262_0_0_1"/>
<sequence length="86" mass="9691">MRRGELKLCCRGDMMRLALSHKRSASVIFIFSVGISITGGHFRLGTDTCRPRWEGEVIVVSPLCIVSIFWSVRLPSCAAVPRGRWR</sequence>